<protein>
    <recommendedName>
        <fullName evidence="11">L-serine dehydratase</fullName>
        <ecNumber evidence="11">4.3.1.17</ecNumber>
    </recommendedName>
</protein>
<dbReference type="InterPro" id="IPR051318">
    <property type="entry name" value="Fe-S_L-Ser"/>
</dbReference>
<name>A0A8J6MWK9_9DELT</name>
<sequence>MYPVTTSLFEFFKIGPGPSSSHTIGPMKAGYDFLCSAGEITGAARIDVHLYGSLSATGKGHGTDRAVLAGLMGNPPERCPEDLLDSLMQNETIPQTVTIGNSTLQMAVSDVVFDKIQHEFPFSNTLVIRLLDVSGTIILEKEYYSVGGGFIQWKGWKPPERGEPVYEYENVAHLSRLLDIHNLGIDEIILENEKAITGKSEKEIMEQIDVLMKAMETSVERGLRTDGLLPGDLGMHRKAPTLYENGRTLSNEPDRFITQMSSYALASAEENAAGHRIVTAPTCGAAGVMPAVYYTMKHHFKTPAAALRKGFLAAATVGFLCKHNASIAGAEVGCQGEIGVATSMAAAMLVYSKHTDSMLAAHAAAIGLEHQLGLTCDPVGGYVQIPCIERNAIAAVKAYNSSLIATLEVPSYHKVPLDAVIQAMAENGRDMDSKYKETSMGGLAVSMVNC</sequence>
<keyword evidence="7 11" id="KW-0408">Iron</keyword>
<dbReference type="Pfam" id="PF03313">
    <property type="entry name" value="SDH_alpha"/>
    <property type="match status" value="1"/>
</dbReference>
<comment type="pathway">
    <text evidence="2">Carbohydrate biosynthesis; gluconeogenesis.</text>
</comment>
<evidence type="ECO:0000256" key="8">
    <source>
        <dbReference type="ARBA" id="ARBA00023014"/>
    </source>
</evidence>
<comment type="cofactor">
    <cofactor evidence="1 11">
        <name>[4Fe-4S] cluster</name>
        <dbReference type="ChEBI" id="CHEBI:49883"/>
    </cofactor>
</comment>
<dbReference type="InterPro" id="IPR005131">
    <property type="entry name" value="Ser_deHydtase_bsu"/>
</dbReference>
<proteinExistence type="inferred from homology"/>
<evidence type="ECO:0000256" key="1">
    <source>
        <dbReference type="ARBA" id="ARBA00001966"/>
    </source>
</evidence>
<evidence type="ECO:0000256" key="11">
    <source>
        <dbReference type="RuleBase" id="RU366059"/>
    </source>
</evidence>
<reference evidence="14 15" key="1">
    <citation type="submission" date="2020-08" db="EMBL/GenBank/DDBJ databases">
        <title>Bridging the membrane lipid divide: bacteria of the FCB group superphylum have the potential to synthesize archaeal ether lipids.</title>
        <authorList>
            <person name="Villanueva L."/>
            <person name="Von Meijenfeldt F.A.B."/>
            <person name="Westbye A.B."/>
            <person name="Yadav S."/>
            <person name="Hopmans E.C."/>
            <person name="Dutilh B.E."/>
            <person name="Sinninghe Damste J.S."/>
        </authorList>
    </citation>
    <scope>NUCLEOTIDE SEQUENCE [LARGE SCALE GENOMIC DNA]</scope>
    <source>
        <strain evidence="14">NIOZ-UU27</strain>
    </source>
</reference>
<evidence type="ECO:0000256" key="4">
    <source>
        <dbReference type="ARBA" id="ARBA00022432"/>
    </source>
</evidence>
<dbReference type="AlphaFoldDB" id="A0A8J6MWK9"/>
<dbReference type="InterPro" id="IPR029009">
    <property type="entry name" value="ASB_dom_sf"/>
</dbReference>
<evidence type="ECO:0000256" key="6">
    <source>
        <dbReference type="ARBA" id="ARBA00022723"/>
    </source>
</evidence>
<evidence type="ECO:0000313" key="15">
    <source>
        <dbReference type="Proteomes" id="UP000650524"/>
    </source>
</evidence>
<evidence type="ECO:0000256" key="3">
    <source>
        <dbReference type="ARBA" id="ARBA00008636"/>
    </source>
</evidence>
<keyword evidence="5 11" id="KW-0004">4Fe-4S</keyword>
<evidence type="ECO:0000256" key="10">
    <source>
        <dbReference type="ARBA" id="ARBA00049406"/>
    </source>
</evidence>
<gene>
    <name evidence="14" type="ORF">H8E19_00360</name>
</gene>
<dbReference type="PANTHER" id="PTHR30182:SF1">
    <property type="entry name" value="L-SERINE DEHYDRATASE 1"/>
    <property type="match status" value="1"/>
</dbReference>
<comment type="catalytic activity">
    <reaction evidence="10 11">
        <text>L-serine = pyruvate + NH4(+)</text>
        <dbReference type="Rhea" id="RHEA:19169"/>
        <dbReference type="ChEBI" id="CHEBI:15361"/>
        <dbReference type="ChEBI" id="CHEBI:28938"/>
        <dbReference type="ChEBI" id="CHEBI:33384"/>
        <dbReference type="EC" id="4.3.1.17"/>
    </reaction>
</comment>
<dbReference type="GO" id="GO:0051539">
    <property type="term" value="F:4 iron, 4 sulfur cluster binding"/>
    <property type="evidence" value="ECO:0007669"/>
    <property type="project" value="UniProtKB-UniRule"/>
</dbReference>
<comment type="caution">
    <text evidence="14">The sequence shown here is derived from an EMBL/GenBank/DDBJ whole genome shotgun (WGS) entry which is preliminary data.</text>
</comment>
<dbReference type="GO" id="GO:0046872">
    <property type="term" value="F:metal ion binding"/>
    <property type="evidence" value="ECO:0007669"/>
    <property type="project" value="UniProtKB-KW"/>
</dbReference>
<evidence type="ECO:0000256" key="9">
    <source>
        <dbReference type="ARBA" id="ARBA00023239"/>
    </source>
</evidence>
<dbReference type="InterPro" id="IPR004644">
    <property type="entry name" value="Fe-S_L-Ser_mono"/>
</dbReference>
<dbReference type="SUPFAM" id="SSF143548">
    <property type="entry name" value="Serine metabolism enzymes domain"/>
    <property type="match status" value="1"/>
</dbReference>
<evidence type="ECO:0000259" key="13">
    <source>
        <dbReference type="Pfam" id="PF03315"/>
    </source>
</evidence>
<dbReference type="Proteomes" id="UP000650524">
    <property type="component" value="Unassembled WGS sequence"/>
</dbReference>
<evidence type="ECO:0000313" key="14">
    <source>
        <dbReference type="EMBL" id="MBC8175825.1"/>
    </source>
</evidence>
<evidence type="ECO:0000256" key="2">
    <source>
        <dbReference type="ARBA" id="ARBA00004742"/>
    </source>
</evidence>
<keyword evidence="9 11" id="KW-0456">Lyase</keyword>
<comment type="similarity">
    <text evidence="3 11">Belongs to the iron-sulfur dependent L-serine dehydratase family.</text>
</comment>
<keyword evidence="4 11" id="KW-0312">Gluconeogenesis</keyword>
<dbReference type="PANTHER" id="PTHR30182">
    <property type="entry name" value="L-SERINE DEHYDRATASE"/>
    <property type="match status" value="1"/>
</dbReference>
<dbReference type="EMBL" id="JACNJD010000025">
    <property type="protein sequence ID" value="MBC8175825.1"/>
    <property type="molecule type" value="Genomic_DNA"/>
</dbReference>
<dbReference type="GO" id="GO:0003941">
    <property type="term" value="F:L-serine ammonia-lyase activity"/>
    <property type="evidence" value="ECO:0007669"/>
    <property type="project" value="UniProtKB-UniRule"/>
</dbReference>
<accession>A0A8J6MWK9</accession>
<keyword evidence="6 11" id="KW-0479">Metal-binding</keyword>
<dbReference type="NCBIfam" id="TIGR00720">
    <property type="entry name" value="sda_mono"/>
    <property type="match status" value="1"/>
</dbReference>
<dbReference type="GO" id="GO:0006094">
    <property type="term" value="P:gluconeogenesis"/>
    <property type="evidence" value="ECO:0007669"/>
    <property type="project" value="UniProtKB-KW"/>
</dbReference>
<evidence type="ECO:0000256" key="7">
    <source>
        <dbReference type="ARBA" id="ARBA00023004"/>
    </source>
</evidence>
<evidence type="ECO:0000259" key="12">
    <source>
        <dbReference type="Pfam" id="PF03313"/>
    </source>
</evidence>
<dbReference type="EC" id="4.3.1.17" evidence="11"/>
<dbReference type="Pfam" id="PF03315">
    <property type="entry name" value="SDH_beta"/>
    <property type="match status" value="1"/>
</dbReference>
<feature type="domain" description="Serine dehydratase beta chain" evidence="13">
    <location>
        <begin position="7"/>
        <end position="154"/>
    </location>
</feature>
<keyword evidence="8 11" id="KW-0411">Iron-sulfur</keyword>
<organism evidence="14 15">
    <name type="scientific">Candidatus Desulfacyla euxinica</name>
    <dbReference type="NCBI Taxonomy" id="2841693"/>
    <lineage>
        <taxon>Bacteria</taxon>
        <taxon>Deltaproteobacteria</taxon>
        <taxon>Candidatus Desulfacyla</taxon>
    </lineage>
</organism>
<dbReference type="Gene3D" id="3.30.1330.90">
    <property type="entry name" value="D-3-phosphoglycerate dehydrogenase, domain 3"/>
    <property type="match status" value="1"/>
</dbReference>
<evidence type="ECO:0000256" key="5">
    <source>
        <dbReference type="ARBA" id="ARBA00022485"/>
    </source>
</evidence>
<feature type="domain" description="Serine dehydratase-like alpha subunit" evidence="12">
    <location>
        <begin position="181"/>
        <end position="444"/>
    </location>
</feature>
<dbReference type="InterPro" id="IPR005130">
    <property type="entry name" value="Ser_deHydtase-like_asu"/>
</dbReference>